<evidence type="ECO:0000256" key="3">
    <source>
        <dbReference type="ARBA" id="ARBA00022692"/>
    </source>
</evidence>
<feature type="transmembrane region" description="Helical" evidence="7">
    <location>
        <begin position="22"/>
        <end position="44"/>
    </location>
</feature>
<organism evidence="8 9">
    <name type="scientific">Steinernema hermaphroditum</name>
    <dbReference type="NCBI Taxonomy" id="289476"/>
    <lineage>
        <taxon>Eukaryota</taxon>
        <taxon>Metazoa</taxon>
        <taxon>Ecdysozoa</taxon>
        <taxon>Nematoda</taxon>
        <taxon>Chromadorea</taxon>
        <taxon>Rhabditida</taxon>
        <taxon>Tylenchina</taxon>
        <taxon>Panagrolaimomorpha</taxon>
        <taxon>Strongyloidoidea</taxon>
        <taxon>Steinernematidae</taxon>
        <taxon>Steinernema</taxon>
    </lineage>
</organism>
<comment type="subcellular location">
    <subcellularLocation>
        <location evidence="1">Membrane</location>
        <topology evidence="1">Multi-pass membrane protein</topology>
    </subcellularLocation>
</comment>
<evidence type="ECO:0000256" key="2">
    <source>
        <dbReference type="ARBA" id="ARBA00009773"/>
    </source>
</evidence>
<keyword evidence="9" id="KW-1185">Reference proteome</keyword>
<feature type="compositionally biased region" description="Basic and acidic residues" evidence="6">
    <location>
        <begin position="264"/>
        <end position="282"/>
    </location>
</feature>
<dbReference type="AlphaFoldDB" id="A0AA39IE19"/>
<feature type="transmembrane region" description="Helical" evidence="7">
    <location>
        <begin position="162"/>
        <end position="179"/>
    </location>
</feature>
<evidence type="ECO:0000313" key="8">
    <source>
        <dbReference type="EMBL" id="KAK0421329.1"/>
    </source>
</evidence>
<comment type="caution">
    <text evidence="8">The sequence shown here is derived from an EMBL/GenBank/DDBJ whole genome shotgun (WGS) entry which is preliminary data.</text>
</comment>
<evidence type="ECO:0000256" key="6">
    <source>
        <dbReference type="SAM" id="MobiDB-lite"/>
    </source>
</evidence>
<dbReference type="InterPro" id="IPR002549">
    <property type="entry name" value="AI-2E-like"/>
</dbReference>
<comment type="similarity">
    <text evidence="2">Belongs to the autoinducer-2 exporter (AI-2E) (TC 2.A.86) family.</text>
</comment>
<dbReference type="EMBL" id="JAUCMV010000002">
    <property type="protein sequence ID" value="KAK0421329.1"/>
    <property type="molecule type" value="Genomic_DNA"/>
</dbReference>
<evidence type="ECO:0000256" key="5">
    <source>
        <dbReference type="ARBA" id="ARBA00023136"/>
    </source>
</evidence>
<feature type="transmembrane region" description="Helical" evidence="7">
    <location>
        <begin position="587"/>
        <end position="607"/>
    </location>
</feature>
<keyword evidence="4 7" id="KW-1133">Transmembrane helix</keyword>
<evidence type="ECO:0000256" key="1">
    <source>
        <dbReference type="ARBA" id="ARBA00004141"/>
    </source>
</evidence>
<sequence>MADSDLINRLASSSEQKTALQFAFYNTLLFVLVGLCSAGIYAVYKMMYMFLTPIMWATLVGTVLFPLKRKITSVLKGWLQHLDETDTPLSIGVLLLPYNFVINVSECVYTTLISQNGVFIVGAYFALKILSYERTFMYFLRWMGDLYQLIDGVILFFSQKWIIPLIVLYASAYWAWIYVQDVGAIHKKFARTLGLPIWFFVLSFVSQFFGPVRVVVFSVTAIVLALISAGIIGSDAEEIKEKVEEKAEEVAELVDGALKNASDPSKEEPREPEPIPAEKDKSDERLDKAITGDSYLRIICGLCLLLWIVRHDSAVVLVLLPLGFAMLRKLGEALGVQAAIAEVASTFGKWFHEKSNKFVNIMVAGSLRKFVKLLFTSDRMFLAGFTNSIDLISSVAVMAVLAFGSLFIVFFVGFQLHGETVHLVKLGSNVLSQQPDWLGFAVNYTEGQLKEHDIDDYVEQAYQQGRAWLASNARALADPNDVTRADMLENQVNKMVDNLYQMWEERNSKVSAQEAQEVAKTDWLSQLKGTTDLTELKTELTNIVKENIETLLSIAQGLWSVVILNISFLTSILGSITGLLLSFGAEMANFFIEVIVFLTAVYYLLAFSTDQWLPLKWMSTLTPRGVGEASGTSANVTGAIERAISGVFVLSAKMAIFYGLYTYFVHSLFDLNIVFVPSMLAAVFAAIPIMAPYFVCVFGLVELYLVRGEAAAAIVFVIASVAPIMFADATFYREVKGSHPYVTGLAIVGGMYWLGLQGAIIGPIVLCCMMVLINIYTEFVRA</sequence>
<keyword evidence="3 7" id="KW-0812">Transmembrane</keyword>
<protein>
    <recommendedName>
        <fullName evidence="10">Transmembrane protein 245</fullName>
    </recommendedName>
</protein>
<dbReference type="PANTHER" id="PTHR21716">
    <property type="entry name" value="TRANSMEMBRANE PROTEIN"/>
    <property type="match status" value="1"/>
</dbReference>
<gene>
    <name evidence="8" type="ORF">QR680_015180</name>
</gene>
<feature type="region of interest" description="Disordered" evidence="6">
    <location>
        <begin position="260"/>
        <end position="282"/>
    </location>
</feature>
<proteinExistence type="inferred from homology"/>
<feature type="transmembrane region" description="Helical" evidence="7">
    <location>
        <begin position="391"/>
        <end position="414"/>
    </location>
</feature>
<feature type="transmembrane region" description="Helical" evidence="7">
    <location>
        <begin position="191"/>
        <end position="209"/>
    </location>
</feature>
<evidence type="ECO:0000256" key="4">
    <source>
        <dbReference type="ARBA" id="ARBA00022989"/>
    </source>
</evidence>
<dbReference type="GO" id="GO:0016020">
    <property type="term" value="C:membrane"/>
    <property type="evidence" value="ECO:0007669"/>
    <property type="project" value="UniProtKB-SubCell"/>
</dbReference>
<feature type="transmembrane region" description="Helical" evidence="7">
    <location>
        <begin position="752"/>
        <end position="776"/>
    </location>
</feature>
<evidence type="ECO:0000256" key="7">
    <source>
        <dbReference type="SAM" id="Phobius"/>
    </source>
</evidence>
<name>A0AA39IE19_9BILA</name>
<feature type="transmembrane region" description="Helical" evidence="7">
    <location>
        <begin position="215"/>
        <end position="233"/>
    </location>
</feature>
<feature type="transmembrane region" description="Helical" evidence="7">
    <location>
        <begin position="295"/>
        <end position="320"/>
    </location>
</feature>
<dbReference type="PANTHER" id="PTHR21716:SF4">
    <property type="entry name" value="TRANSMEMBRANE PROTEIN 245"/>
    <property type="match status" value="1"/>
</dbReference>
<evidence type="ECO:0000313" key="9">
    <source>
        <dbReference type="Proteomes" id="UP001175271"/>
    </source>
</evidence>
<feature type="transmembrane region" description="Helical" evidence="7">
    <location>
        <begin position="710"/>
        <end position="732"/>
    </location>
</feature>
<feature type="transmembrane region" description="Helical" evidence="7">
    <location>
        <begin position="643"/>
        <end position="661"/>
    </location>
</feature>
<feature type="transmembrane region" description="Helical" evidence="7">
    <location>
        <begin position="558"/>
        <end position="581"/>
    </location>
</feature>
<dbReference type="Proteomes" id="UP001175271">
    <property type="component" value="Unassembled WGS sequence"/>
</dbReference>
<keyword evidence="5 7" id="KW-0472">Membrane</keyword>
<evidence type="ECO:0008006" key="10">
    <source>
        <dbReference type="Google" id="ProtNLM"/>
    </source>
</evidence>
<reference evidence="8" key="1">
    <citation type="submission" date="2023-06" db="EMBL/GenBank/DDBJ databases">
        <title>Genomic analysis of the entomopathogenic nematode Steinernema hermaphroditum.</title>
        <authorList>
            <person name="Schwarz E.M."/>
            <person name="Heppert J.K."/>
            <person name="Baniya A."/>
            <person name="Schwartz H.T."/>
            <person name="Tan C.-H."/>
            <person name="Antoshechkin I."/>
            <person name="Sternberg P.W."/>
            <person name="Goodrich-Blair H."/>
            <person name="Dillman A.R."/>
        </authorList>
    </citation>
    <scope>NUCLEOTIDE SEQUENCE</scope>
    <source>
        <strain evidence="8">PS9179</strain>
        <tissue evidence="8">Whole animal</tissue>
    </source>
</reference>
<feature type="transmembrane region" description="Helical" evidence="7">
    <location>
        <begin position="673"/>
        <end position="698"/>
    </location>
</feature>
<accession>A0AA39IE19</accession>
<feature type="transmembrane region" description="Helical" evidence="7">
    <location>
        <begin position="50"/>
        <end position="67"/>
    </location>
</feature>